<protein>
    <submittedName>
        <fullName evidence="3">16S rRNA (Guanine(966)-N(2))-methyltransferase RsmD</fullName>
    </submittedName>
</protein>
<dbReference type="KEGG" id="dpn:BCB69_01670"/>
<dbReference type="SUPFAM" id="SSF53335">
    <property type="entry name" value="S-adenosyl-L-methionine-dependent methyltransferases"/>
    <property type="match status" value="1"/>
</dbReference>
<keyword evidence="1 3" id="KW-0489">Methyltransferase</keyword>
<dbReference type="PANTHER" id="PTHR43542">
    <property type="entry name" value="METHYLTRANSFERASE"/>
    <property type="match status" value="1"/>
</dbReference>
<dbReference type="PIRSF" id="PIRSF004553">
    <property type="entry name" value="CHP00095"/>
    <property type="match status" value="1"/>
</dbReference>
<gene>
    <name evidence="3" type="ORF">BCB69_01670</name>
</gene>
<proteinExistence type="predicted"/>
<dbReference type="EMBL" id="CP017037">
    <property type="protein sequence ID" value="AOH38802.1"/>
    <property type="molecule type" value="Genomic_DNA"/>
</dbReference>
<dbReference type="RefSeq" id="WP_069176832.1">
    <property type="nucleotide sequence ID" value="NZ_CP017037.1"/>
</dbReference>
<dbReference type="InterPro" id="IPR002052">
    <property type="entry name" value="DNA_methylase_N6_adenine_CS"/>
</dbReference>
<organism evidence="3 4">
    <name type="scientific">Dialister pneumosintes</name>
    <dbReference type="NCBI Taxonomy" id="39950"/>
    <lineage>
        <taxon>Bacteria</taxon>
        <taxon>Bacillati</taxon>
        <taxon>Bacillota</taxon>
        <taxon>Negativicutes</taxon>
        <taxon>Veillonellales</taxon>
        <taxon>Veillonellaceae</taxon>
        <taxon>Dialister</taxon>
    </lineage>
</organism>
<sequence>MLRIISGTAKGTVLETPKGENTRPTLGSTRESIFNVLANIGIIESRVLDVFAGTGALGLEALSRGAAKATFIDKNTSAIIKRNAKKCHMETQVEILAGDVFQSLTSLEGKAFDYLFIDPPYERDFINKIIEFIFKYRLVSQGAILIVEHTTKEPINLEAISDKCTLWKEKKRGMTLVTYLRCHV</sequence>
<dbReference type="GO" id="GO:0008168">
    <property type="term" value="F:methyltransferase activity"/>
    <property type="evidence" value="ECO:0007669"/>
    <property type="project" value="UniProtKB-KW"/>
</dbReference>
<dbReference type="InterPro" id="IPR004398">
    <property type="entry name" value="RNA_MeTrfase_RsmD"/>
</dbReference>
<evidence type="ECO:0000313" key="3">
    <source>
        <dbReference type="EMBL" id="AOH38802.1"/>
    </source>
</evidence>
<name>A0A1B3WCY1_9FIRM</name>
<evidence type="ECO:0000256" key="2">
    <source>
        <dbReference type="ARBA" id="ARBA00022679"/>
    </source>
</evidence>
<dbReference type="Pfam" id="PF03602">
    <property type="entry name" value="Cons_hypoth95"/>
    <property type="match status" value="1"/>
</dbReference>
<evidence type="ECO:0000313" key="4">
    <source>
        <dbReference type="Proteomes" id="UP000094757"/>
    </source>
</evidence>
<dbReference type="Gene3D" id="3.40.50.150">
    <property type="entry name" value="Vaccinia Virus protein VP39"/>
    <property type="match status" value="1"/>
</dbReference>
<dbReference type="GO" id="GO:0003676">
    <property type="term" value="F:nucleic acid binding"/>
    <property type="evidence" value="ECO:0007669"/>
    <property type="project" value="InterPro"/>
</dbReference>
<accession>A0A1B3WCY1</accession>
<keyword evidence="2 3" id="KW-0808">Transferase</keyword>
<dbReference type="Proteomes" id="UP000094757">
    <property type="component" value="Chromosome"/>
</dbReference>
<dbReference type="STRING" id="39950.BCB69_01670"/>
<dbReference type="GO" id="GO:0031167">
    <property type="term" value="P:rRNA methylation"/>
    <property type="evidence" value="ECO:0007669"/>
    <property type="project" value="InterPro"/>
</dbReference>
<dbReference type="PROSITE" id="PS00092">
    <property type="entry name" value="N6_MTASE"/>
    <property type="match status" value="1"/>
</dbReference>
<dbReference type="PANTHER" id="PTHR43542:SF1">
    <property type="entry name" value="METHYLTRANSFERASE"/>
    <property type="match status" value="1"/>
</dbReference>
<dbReference type="NCBIfam" id="TIGR00095">
    <property type="entry name" value="16S rRNA (guanine(966)-N(2))-methyltransferase RsmD"/>
    <property type="match status" value="1"/>
</dbReference>
<dbReference type="AlphaFoldDB" id="A0A1B3WCY1"/>
<dbReference type="InterPro" id="IPR029063">
    <property type="entry name" value="SAM-dependent_MTases_sf"/>
</dbReference>
<evidence type="ECO:0000256" key="1">
    <source>
        <dbReference type="ARBA" id="ARBA00022603"/>
    </source>
</evidence>
<reference evidence="4" key="1">
    <citation type="submission" date="2016-08" db="EMBL/GenBank/DDBJ databases">
        <authorList>
            <person name="Holder M.E."/>
            <person name="Ajami N.J."/>
            <person name="Petrosino J.F."/>
        </authorList>
    </citation>
    <scope>NUCLEOTIDE SEQUENCE [LARGE SCALE GENOMIC DNA]</scope>
    <source>
        <strain evidence="4">F0677</strain>
    </source>
</reference>
<dbReference type="CDD" id="cd02440">
    <property type="entry name" value="AdoMet_MTases"/>
    <property type="match status" value="1"/>
</dbReference>